<dbReference type="InterPro" id="IPR036390">
    <property type="entry name" value="WH_DNA-bd_sf"/>
</dbReference>
<name>A0ABX5VNA1_9MICO</name>
<sequence>MSDPTTRALRLLSLLQTHRSWPGRELRERLGVSDRTLRRDIDRLRELGYEVHARPGVDGGYQLAAGTRLPPLLLDDDEAVAIAVGLRVAAVQGLGEHTALSALVKLEQMLPAHLRRRVSALQEYAVAAGGRGMSVDPDLIAELALACRDHERVRFAYVSGLDVESTRNVEPHTLVSNGPRWYLVCWDVDRAGWRTFRLDRMSRLLRTGARFTARELPVEDATEMVFVSDTEASYPLEAVIHLDQPLEETRRAFGVWARGATANDSGGSDWPVGGPSLADLLYGPGWIPLDVAWTVSATPEVTDLLARFARRLTDALPPPSEPPSPS</sequence>
<dbReference type="PROSITE" id="PS00894">
    <property type="entry name" value="HTH_DEOR_1"/>
    <property type="match status" value="1"/>
</dbReference>
<evidence type="ECO:0000256" key="3">
    <source>
        <dbReference type="ARBA" id="ARBA00023163"/>
    </source>
</evidence>
<gene>
    <name evidence="5" type="ORF">FE251_10075</name>
</gene>
<dbReference type="InterPro" id="IPR011991">
    <property type="entry name" value="ArsR-like_HTH"/>
</dbReference>
<evidence type="ECO:0000313" key="5">
    <source>
        <dbReference type="EMBL" id="QDB79683.1"/>
    </source>
</evidence>
<organism evidence="5 6">
    <name type="scientific">Georgenia wutianyii</name>
    <dbReference type="NCBI Taxonomy" id="2585135"/>
    <lineage>
        <taxon>Bacteria</taxon>
        <taxon>Bacillati</taxon>
        <taxon>Actinomycetota</taxon>
        <taxon>Actinomycetes</taxon>
        <taxon>Micrococcales</taxon>
        <taxon>Bogoriellaceae</taxon>
        <taxon>Georgenia</taxon>
    </lineage>
</organism>
<dbReference type="SUPFAM" id="SSF46785">
    <property type="entry name" value="Winged helix' DNA-binding domain"/>
    <property type="match status" value="1"/>
</dbReference>
<dbReference type="Pfam" id="PF08279">
    <property type="entry name" value="HTH_11"/>
    <property type="match status" value="1"/>
</dbReference>
<dbReference type="PANTHER" id="PTHR34580">
    <property type="match status" value="1"/>
</dbReference>
<dbReference type="InterPro" id="IPR001034">
    <property type="entry name" value="DeoR_HTH"/>
</dbReference>
<dbReference type="RefSeq" id="WP_139948686.1">
    <property type="nucleotide sequence ID" value="NZ_CP040899.1"/>
</dbReference>
<dbReference type="InterPro" id="IPR051534">
    <property type="entry name" value="CBASS_pafABC_assoc_protein"/>
</dbReference>
<dbReference type="Pfam" id="PF13280">
    <property type="entry name" value="WYL"/>
    <property type="match status" value="1"/>
</dbReference>
<feature type="domain" description="HTH deoR-type" evidence="4">
    <location>
        <begin position="4"/>
        <end position="59"/>
    </location>
</feature>
<dbReference type="InterPro" id="IPR026881">
    <property type="entry name" value="WYL_dom"/>
</dbReference>
<keyword evidence="2" id="KW-0238">DNA-binding</keyword>
<evidence type="ECO:0000259" key="4">
    <source>
        <dbReference type="PROSITE" id="PS51000"/>
    </source>
</evidence>
<evidence type="ECO:0000256" key="1">
    <source>
        <dbReference type="ARBA" id="ARBA00023015"/>
    </source>
</evidence>
<dbReference type="PROSITE" id="PS51000">
    <property type="entry name" value="HTH_DEOR_2"/>
    <property type="match status" value="1"/>
</dbReference>
<dbReference type="Gene3D" id="1.10.10.10">
    <property type="entry name" value="Winged helix-like DNA-binding domain superfamily/Winged helix DNA-binding domain"/>
    <property type="match status" value="1"/>
</dbReference>
<dbReference type="PROSITE" id="PS52050">
    <property type="entry name" value="WYL"/>
    <property type="match status" value="1"/>
</dbReference>
<proteinExistence type="predicted"/>
<dbReference type="CDD" id="cd00090">
    <property type="entry name" value="HTH_ARSR"/>
    <property type="match status" value="1"/>
</dbReference>
<dbReference type="InterPro" id="IPR013196">
    <property type="entry name" value="HTH_11"/>
</dbReference>
<dbReference type="InterPro" id="IPR018356">
    <property type="entry name" value="Tscrpt_reg_HTH_DeoR_CS"/>
</dbReference>
<protein>
    <submittedName>
        <fullName evidence="5">YafY family transcriptional regulator</fullName>
    </submittedName>
</protein>
<evidence type="ECO:0000256" key="2">
    <source>
        <dbReference type="ARBA" id="ARBA00023125"/>
    </source>
</evidence>
<dbReference type="InterPro" id="IPR036388">
    <property type="entry name" value="WH-like_DNA-bd_sf"/>
</dbReference>
<keyword evidence="3" id="KW-0804">Transcription</keyword>
<dbReference type="EMBL" id="CP040899">
    <property type="protein sequence ID" value="QDB79683.1"/>
    <property type="molecule type" value="Genomic_DNA"/>
</dbReference>
<evidence type="ECO:0000313" key="6">
    <source>
        <dbReference type="Proteomes" id="UP000313948"/>
    </source>
</evidence>
<dbReference type="PANTHER" id="PTHR34580:SF3">
    <property type="entry name" value="PROTEIN PAFB"/>
    <property type="match status" value="1"/>
</dbReference>
<reference evidence="5 6" key="1">
    <citation type="submission" date="2019-05" db="EMBL/GenBank/DDBJ databases">
        <title>Georgenia *** sp. nov., and Georgenia *** sp. nov., isolated from the intestinal contents of plateau pika (Ochotona curzoniae) in the Qinghai-Tibet plateau of China.</title>
        <authorList>
            <person name="Tian Z."/>
        </authorList>
    </citation>
    <scope>NUCLEOTIDE SEQUENCE [LARGE SCALE GENOMIC DNA]</scope>
    <source>
        <strain evidence="5 6">Z294</strain>
    </source>
</reference>
<keyword evidence="6" id="KW-1185">Reference proteome</keyword>
<dbReference type="Proteomes" id="UP000313948">
    <property type="component" value="Chromosome"/>
</dbReference>
<keyword evidence="1" id="KW-0805">Transcription regulation</keyword>
<accession>A0ABX5VNA1</accession>